<protein>
    <recommendedName>
        <fullName evidence="2">DUF7727 domain-containing protein</fullName>
    </recommendedName>
</protein>
<keyword evidence="1" id="KW-1133">Transmembrane helix</keyword>
<dbReference type="PANTHER" id="PTHR40629:SF1">
    <property type="entry name" value="PRO41 PROTEIN"/>
    <property type="match status" value="1"/>
</dbReference>
<proteinExistence type="predicted"/>
<evidence type="ECO:0000259" key="2">
    <source>
        <dbReference type="Pfam" id="PF24853"/>
    </source>
</evidence>
<feature type="transmembrane region" description="Helical" evidence="1">
    <location>
        <begin position="12"/>
        <end position="35"/>
    </location>
</feature>
<feature type="transmembrane region" description="Helical" evidence="1">
    <location>
        <begin position="93"/>
        <end position="116"/>
    </location>
</feature>
<name>A0A165F4A0_9BASI</name>
<dbReference type="InterPro" id="IPR056144">
    <property type="entry name" value="DUF7727"/>
</dbReference>
<reference evidence="3 4" key="1">
    <citation type="journal article" date="2016" name="Mol. Biol. Evol.">
        <title>Comparative Genomics of Early-Diverging Mushroom-Forming Fungi Provides Insights into the Origins of Lignocellulose Decay Capabilities.</title>
        <authorList>
            <person name="Nagy L.G."/>
            <person name="Riley R."/>
            <person name="Tritt A."/>
            <person name="Adam C."/>
            <person name="Daum C."/>
            <person name="Floudas D."/>
            <person name="Sun H."/>
            <person name="Yadav J.S."/>
            <person name="Pangilinan J."/>
            <person name="Larsson K.H."/>
            <person name="Matsuura K."/>
            <person name="Barry K."/>
            <person name="Labutti K."/>
            <person name="Kuo R."/>
            <person name="Ohm R.A."/>
            <person name="Bhattacharya S.S."/>
            <person name="Shirouzu T."/>
            <person name="Yoshinaga Y."/>
            <person name="Martin F.M."/>
            <person name="Grigoriev I.V."/>
            <person name="Hibbett D.S."/>
        </authorList>
    </citation>
    <scope>NUCLEOTIDE SEQUENCE [LARGE SCALE GENOMIC DNA]</scope>
    <source>
        <strain evidence="3 4">HHB12733</strain>
    </source>
</reference>
<keyword evidence="4" id="KW-1185">Reference proteome</keyword>
<dbReference type="PANTHER" id="PTHR40629">
    <property type="entry name" value="PRO41 PROTEIN"/>
    <property type="match status" value="1"/>
</dbReference>
<dbReference type="InParanoid" id="A0A165F4A0"/>
<dbReference type="OrthoDB" id="2110422at2759"/>
<evidence type="ECO:0000313" key="4">
    <source>
        <dbReference type="Proteomes" id="UP000076842"/>
    </source>
</evidence>
<sequence>MGNLIWHDWAHFLGLTSATYALWAAFWGLFFRKFFWDMIGGTLGPQGIIPGPNSAFFDVIIVQIPLVQILTMVLATVLLMLELPPLQVIKNSFAYRNFMFKASLYFILAFHCILFYQGTNAAVYSLVTIIAYARASVRGELMPEQKANRGRSGGGEA</sequence>
<dbReference type="EMBL" id="KV423982">
    <property type="protein sequence ID" value="KZT56154.1"/>
    <property type="molecule type" value="Genomic_DNA"/>
</dbReference>
<dbReference type="Pfam" id="PF24853">
    <property type="entry name" value="DUF7727"/>
    <property type="match status" value="1"/>
</dbReference>
<feature type="transmembrane region" description="Helical" evidence="1">
    <location>
        <begin position="55"/>
        <end position="81"/>
    </location>
</feature>
<dbReference type="Proteomes" id="UP000076842">
    <property type="component" value="Unassembled WGS sequence"/>
</dbReference>
<gene>
    <name evidence="3" type="ORF">CALCODRAFT_436203</name>
</gene>
<organism evidence="3 4">
    <name type="scientific">Calocera cornea HHB12733</name>
    <dbReference type="NCBI Taxonomy" id="1353952"/>
    <lineage>
        <taxon>Eukaryota</taxon>
        <taxon>Fungi</taxon>
        <taxon>Dikarya</taxon>
        <taxon>Basidiomycota</taxon>
        <taxon>Agaricomycotina</taxon>
        <taxon>Dacrymycetes</taxon>
        <taxon>Dacrymycetales</taxon>
        <taxon>Dacrymycetaceae</taxon>
        <taxon>Calocera</taxon>
    </lineage>
</organism>
<accession>A0A165F4A0</accession>
<feature type="domain" description="DUF7727" evidence="2">
    <location>
        <begin position="1"/>
        <end position="140"/>
    </location>
</feature>
<keyword evidence="1" id="KW-0812">Transmembrane</keyword>
<keyword evidence="1" id="KW-0472">Membrane</keyword>
<dbReference type="AlphaFoldDB" id="A0A165F4A0"/>
<evidence type="ECO:0000256" key="1">
    <source>
        <dbReference type="SAM" id="Phobius"/>
    </source>
</evidence>
<evidence type="ECO:0000313" key="3">
    <source>
        <dbReference type="EMBL" id="KZT56154.1"/>
    </source>
</evidence>